<dbReference type="SUPFAM" id="SSF81585">
    <property type="entry name" value="PsbU/PolX domain-like"/>
    <property type="match status" value="1"/>
</dbReference>
<feature type="signal peptide" evidence="6">
    <location>
        <begin position="1"/>
        <end position="15"/>
    </location>
</feature>
<keyword evidence="6" id="KW-0732">Signal</keyword>
<evidence type="ECO:0000256" key="4">
    <source>
        <dbReference type="ARBA" id="ARBA00023136"/>
    </source>
</evidence>
<evidence type="ECO:0000256" key="5">
    <source>
        <dbReference type="ARBA" id="ARBA00043089"/>
    </source>
</evidence>
<evidence type="ECO:0000256" key="2">
    <source>
        <dbReference type="ARBA" id="ARBA00010827"/>
    </source>
</evidence>
<proteinExistence type="inferred from homology"/>
<dbReference type="EMBL" id="JALLBG020000189">
    <property type="protein sequence ID" value="KAL3760314.1"/>
    <property type="molecule type" value="Genomic_DNA"/>
</dbReference>
<protein>
    <recommendedName>
        <fullName evidence="5">Photosystem II 12 kDa extrinsic protein</fullName>
    </recommendedName>
</protein>
<dbReference type="AlphaFoldDB" id="A0ABD3M8H5"/>
<keyword evidence="8" id="KW-1185">Reference proteome</keyword>
<evidence type="ECO:0000256" key="1">
    <source>
        <dbReference type="ARBA" id="ARBA00004170"/>
    </source>
</evidence>
<gene>
    <name evidence="7" type="ORF">ACHAWU_006312</name>
</gene>
<name>A0ABD3M8H5_9STRA</name>
<reference evidence="7 8" key="1">
    <citation type="submission" date="2024-10" db="EMBL/GenBank/DDBJ databases">
        <title>Updated reference genomes for cyclostephanoid diatoms.</title>
        <authorList>
            <person name="Roberts W.R."/>
            <person name="Alverson A.J."/>
        </authorList>
    </citation>
    <scope>NUCLEOTIDE SEQUENCE [LARGE SCALE GENOMIC DNA]</scope>
    <source>
        <strain evidence="7 8">AJA232-27</strain>
    </source>
</reference>
<keyword evidence="4" id="KW-0472">Membrane</keyword>
<dbReference type="InterPro" id="IPR010527">
    <property type="entry name" value="PSII_PsbU"/>
</dbReference>
<feature type="chain" id="PRO_5044804222" description="Photosystem II 12 kDa extrinsic protein" evidence="6">
    <location>
        <begin position="16"/>
        <end position="149"/>
    </location>
</feature>
<dbReference type="Pfam" id="PF06514">
    <property type="entry name" value="PsbU"/>
    <property type="match status" value="1"/>
</dbReference>
<comment type="caution">
    <text evidence="7">The sequence shown here is derived from an EMBL/GenBank/DDBJ whole genome shotgun (WGS) entry which is preliminary data.</text>
</comment>
<evidence type="ECO:0000313" key="8">
    <source>
        <dbReference type="Proteomes" id="UP001530293"/>
    </source>
</evidence>
<accession>A0ABD3M8H5</accession>
<sequence length="149" mass="15644">MKLAIIAALVASAAAFAPNAQNVAQTALNAESDRRAFLGAAGLAITAAAIPAAANAKVDYENVAYLGGSSIIDLNNANVRAYLRLPGMYPSAAGKIVSHGPYKSVADVYSIPGLSAAEKEVIKKYESRFTAKEPTPEYVIDRINNGLYR</sequence>
<dbReference type="Gene3D" id="1.10.150.320">
    <property type="entry name" value="Photosystem II 12 kDa extrinsic protein"/>
    <property type="match status" value="1"/>
</dbReference>
<dbReference type="Proteomes" id="UP001530293">
    <property type="component" value="Unassembled WGS sequence"/>
</dbReference>
<evidence type="ECO:0000256" key="6">
    <source>
        <dbReference type="SAM" id="SignalP"/>
    </source>
</evidence>
<evidence type="ECO:0000256" key="3">
    <source>
        <dbReference type="ARBA" id="ARBA00023078"/>
    </source>
</evidence>
<dbReference type="NCBIfam" id="NF002708">
    <property type="entry name" value="PRK02515.1"/>
    <property type="match status" value="1"/>
</dbReference>
<evidence type="ECO:0000313" key="7">
    <source>
        <dbReference type="EMBL" id="KAL3760314.1"/>
    </source>
</evidence>
<comment type="subcellular location">
    <subcellularLocation>
        <location evidence="1">Membrane</location>
        <topology evidence="1">Peripheral membrane protein</topology>
    </subcellularLocation>
</comment>
<comment type="similarity">
    <text evidence="2">Belongs to the PsbU family.</text>
</comment>
<keyword evidence="3" id="KW-0793">Thylakoid</keyword>
<organism evidence="7 8">
    <name type="scientific">Discostella pseudostelligera</name>
    <dbReference type="NCBI Taxonomy" id="259834"/>
    <lineage>
        <taxon>Eukaryota</taxon>
        <taxon>Sar</taxon>
        <taxon>Stramenopiles</taxon>
        <taxon>Ochrophyta</taxon>
        <taxon>Bacillariophyta</taxon>
        <taxon>Coscinodiscophyceae</taxon>
        <taxon>Thalassiosirophycidae</taxon>
        <taxon>Stephanodiscales</taxon>
        <taxon>Stephanodiscaceae</taxon>
        <taxon>Discostella</taxon>
    </lineage>
</organism>
<dbReference type="GO" id="GO:0016020">
    <property type="term" value="C:membrane"/>
    <property type="evidence" value="ECO:0007669"/>
    <property type="project" value="UniProtKB-SubCell"/>
</dbReference>